<keyword evidence="3" id="KW-1185">Reference proteome</keyword>
<reference evidence="3" key="1">
    <citation type="journal article" date="2014" name="Proc. Natl. Acad. Sci. U.S.A.">
        <title>Extensive sampling of basidiomycete genomes demonstrates inadequacy of the white-rot/brown-rot paradigm for wood decay fungi.</title>
        <authorList>
            <person name="Riley R."/>
            <person name="Salamov A.A."/>
            <person name="Brown D.W."/>
            <person name="Nagy L.G."/>
            <person name="Floudas D."/>
            <person name="Held B.W."/>
            <person name="Levasseur A."/>
            <person name="Lombard V."/>
            <person name="Morin E."/>
            <person name="Otillar R."/>
            <person name="Lindquist E.A."/>
            <person name="Sun H."/>
            <person name="LaButti K.M."/>
            <person name="Schmutz J."/>
            <person name="Jabbour D."/>
            <person name="Luo H."/>
            <person name="Baker S.E."/>
            <person name="Pisabarro A.G."/>
            <person name="Walton J.D."/>
            <person name="Blanchette R.A."/>
            <person name="Henrissat B."/>
            <person name="Martin F."/>
            <person name="Cullen D."/>
            <person name="Hibbett D.S."/>
            <person name="Grigoriev I.V."/>
        </authorList>
    </citation>
    <scope>NUCLEOTIDE SEQUENCE [LARGE SCALE GENOMIC DNA]</scope>
    <source>
        <strain evidence="3">CBS 339.88</strain>
    </source>
</reference>
<sequence>MRLRAPILTAPISIHFIEIRTLPPSFPVRHNGTTTYKYWPFKRYEWLQLARKTTTCNPCIPLLPLHPGSLSHSQNFHPSRCRTTTTFSSLSPPPPARLVNPPTRTSFRPVSLSFGHRAAVPAIGDPPPSPPAFQFGKSGQNEWAVSRRSVVGGEAGGKSVG</sequence>
<dbReference type="AlphaFoldDB" id="A0A067S5H4"/>
<gene>
    <name evidence="2" type="ORF">GALMADRAFT_259769</name>
</gene>
<dbReference type="Proteomes" id="UP000027222">
    <property type="component" value="Unassembled WGS sequence"/>
</dbReference>
<evidence type="ECO:0000256" key="1">
    <source>
        <dbReference type="SAM" id="MobiDB-lite"/>
    </source>
</evidence>
<accession>A0A067S5H4</accession>
<evidence type="ECO:0000313" key="2">
    <source>
        <dbReference type="EMBL" id="KDR66085.1"/>
    </source>
</evidence>
<dbReference type="HOGENOM" id="CLU_1643828_0_0_1"/>
<dbReference type="EMBL" id="KL142427">
    <property type="protein sequence ID" value="KDR66085.1"/>
    <property type="molecule type" value="Genomic_DNA"/>
</dbReference>
<protein>
    <submittedName>
        <fullName evidence="2">Uncharacterized protein</fullName>
    </submittedName>
</protein>
<proteinExistence type="predicted"/>
<evidence type="ECO:0000313" key="3">
    <source>
        <dbReference type="Proteomes" id="UP000027222"/>
    </source>
</evidence>
<organism evidence="2 3">
    <name type="scientific">Galerina marginata (strain CBS 339.88)</name>
    <dbReference type="NCBI Taxonomy" id="685588"/>
    <lineage>
        <taxon>Eukaryota</taxon>
        <taxon>Fungi</taxon>
        <taxon>Dikarya</taxon>
        <taxon>Basidiomycota</taxon>
        <taxon>Agaricomycotina</taxon>
        <taxon>Agaricomycetes</taxon>
        <taxon>Agaricomycetidae</taxon>
        <taxon>Agaricales</taxon>
        <taxon>Agaricineae</taxon>
        <taxon>Strophariaceae</taxon>
        <taxon>Galerina</taxon>
    </lineage>
</organism>
<feature type="region of interest" description="Disordered" evidence="1">
    <location>
        <begin position="83"/>
        <end position="103"/>
    </location>
</feature>
<name>A0A067S5H4_GALM3</name>